<reference evidence="9 10" key="1">
    <citation type="submission" date="2019-02" db="EMBL/GenBank/DDBJ databases">
        <title>Draft genome sequences of novel Actinobacteria.</title>
        <authorList>
            <person name="Sahin N."/>
            <person name="Ay H."/>
            <person name="Saygin H."/>
        </authorList>
    </citation>
    <scope>NUCLEOTIDE SEQUENCE [LARGE SCALE GENOMIC DNA]</scope>
    <source>
        <strain evidence="9 10">8K307</strain>
    </source>
</reference>
<dbReference type="InterPro" id="IPR036590">
    <property type="entry name" value="SRAP-like"/>
</dbReference>
<evidence type="ECO:0000256" key="8">
    <source>
        <dbReference type="RuleBase" id="RU364100"/>
    </source>
</evidence>
<comment type="caution">
    <text evidence="9">The sequence shown here is derived from an EMBL/GenBank/DDBJ whole genome shotgun (WGS) entry which is preliminary data.</text>
</comment>
<keyword evidence="4 8" id="KW-0378">Hydrolase</keyword>
<keyword evidence="3" id="KW-0227">DNA damage</keyword>
<dbReference type="Pfam" id="PF02586">
    <property type="entry name" value="SRAP"/>
    <property type="match status" value="1"/>
</dbReference>
<evidence type="ECO:0000256" key="3">
    <source>
        <dbReference type="ARBA" id="ARBA00022763"/>
    </source>
</evidence>
<dbReference type="GO" id="GO:0008233">
    <property type="term" value="F:peptidase activity"/>
    <property type="evidence" value="ECO:0007669"/>
    <property type="project" value="UniProtKB-KW"/>
</dbReference>
<comment type="similarity">
    <text evidence="1 8">Belongs to the SOS response-associated peptidase family.</text>
</comment>
<dbReference type="GO" id="GO:0106300">
    <property type="term" value="P:protein-DNA covalent cross-linking repair"/>
    <property type="evidence" value="ECO:0007669"/>
    <property type="project" value="InterPro"/>
</dbReference>
<dbReference type="PANTHER" id="PTHR13604:SF0">
    <property type="entry name" value="ABASIC SITE PROCESSING PROTEIN HMCES"/>
    <property type="match status" value="1"/>
</dbReference>
<dbReference type="EMBL" id="SMLB01000012">
    <property type="protein sequence ID" value="TDD69911.1"/>
    <property type="molecule type" value="Genomic_DNA"/>
</dbReference>
<evidence type="ECO:0000256" key="7">
    <source>
        <dbReference type="ARBA" id="ARBA00023239"/>
    </source>
</evidence>
<dbReference type="GO" id="GO:0006508">
    <property type="term" value="P:proteolysis"/>
    <property type="evidence" value="ECO:0007669"/>
    <property type="project" value="UniProtKB-KW"/>
</dbReference>
<evidence type="ECO:0000256" key="4">
    <source>
        <dbReference type="ARBA" id="ARBA00022801"/>
    </source>
</evidence>
<organism evidence="9 10">
    <name type="scientific">Jiangella aurantiaca</name>
    <dbReference type="NCBI Taxonomy" id="2530373"/>
    <lineage>
        <taxon>Bacteria</taxon>
        <taxon>Bacillati</taxon>
        <taxon>Actinomycetota</taxon>
        <taxon>Actinomycetes</taxon>
        <taxon>Jiangellales</taxon>
        <taxon>Jiangellaceae</taxon>
        <taxon>Jiangella</taxon>
    </lineage>
</organism>
<sequence length="260" mass="28221">MPGPTTSEGPGHNDRVCGRYVADASIDDLAAEFDAIAAGTVADLMPSYNVAPTDRVPVVLERTDEPPERTRQLHAARWGLIPSWAEDPGGAATMINARIETVADKPAFRGPVARRRCVLPARGYYEWQRTGRAGRPYFIHPKRGLLAMAGVFEWWRDPSVPPGAPERWVLSASVLTTEPVPGLAHIHDRMPVLLSTEDIPDWLDRRNEDTASLLGLARTAAARVGATLETRPVGPEVGNVRNNHAGLLAEAVPLQPTLEG</sequence>
<dbReference type="OrthoDB" id="9782620at2"/>
<keyword evidence="7" id="KW-0456">Lyase</keyword>
<evidence type="ECO:0000256" key="2">
    <source>
        <dbReference type="ARBA" id="ARBA00022670"/>
    </source>
</evidence>
<gene>
    <name evidence="9" type="ORF">E1262_11620</name>
</gene>
<dbReference type="PANTHER" id="PTHR13604">
    <property type="entry name" value="DC12-RELATED"/>
    <property type="match status" value="1"/>
</dbReference>
<dbReference type="EC" id="3.4.-.-" evidence="8"/>
<dbReference type="Gene3D" id="3.90.1680.10">
    <property type="entry name" value="SOS response associated peptidase-like"/>
    <property type="match status" value="1"/>
</dbReference>
<keyword evidence="2 8" id="KW-0645">Protease</keyword>
<dbReference type="InterPro" id="IPR003738">
    <property type="entry name" value="SRAP"/>
</dbReference>
<keyword evidence="10" id="KW-1185">Reference proteome</keyword>
<name>A0A4R5ACF0_9ACTN</name>
<accession>A0A4R5ACF0</accession>
<keyword evidence="5" id="KW-0190">Covalent protein-DNA linkage</keyword>
<evidence type="ECO:0000256" key="1">
    <source>
        <dbReference type="ARBA" id="ARBA00008136"/>
    </source>
</evidence>
<evidence type="ECO:0000313" key="10">
    <source>
        <dbReference type="Proteomes" id="UP000295217"/>
    </source>
</evidence>
<proteinExistence type="inferred from homology"/>
<protein>
    <recommendedName>
        <fullName evidence="8">Abasic site processing protein</fullName>
        <ecNumber evidence="8">3.4.-.-</ecNumber>
    </recommendedName>
</protein>
<evidence type="ECO:0000313" key="9">
    <source>
        <dbReference type="EMBL" id="TDD69911.1"/>
    </source>
</evidence>
<dbReference type="SUPFAM" id="SSF143081">
    <property type="entry name" value="BB1717-like"/>
    <property type="match status" value="1"/>
</dbReference>
<dbReference type="Proteomes" id="UP000295217">
    <property type="component" value="Unassembled WGS sequence"/>
</dbReference>
<keyword evidence="6" id="KW-0238">DNA-binding</keyword>
<evidence type="ECO:0000256" key="5">
    <source>
        <dbReference type="ARBA" id="ARBA00023124"/>
    </source>
</evidence>
<dbReference type="GO" id="GO:0003697">
    <property type="term" value="F:single-stranded DNA binding"/>
    <property type="evidence" value="ECO:0007669"/>
    <property type="project" value="InterPro"/>
</dbReference>
<dbReference type="AlphaFoldDB" id="A0A4R5ACF0"/>
<evidence type="ECO:0000256" key="6">
    <source>
        <dbReference type="ARBA" id="ARBA00023125"/>
    </source>
</evidence>
<dbReference type="GO" id="GO:0016829">
    <property type="term" value="F:lyase activity"/>
    <property type="evidence" value="ECO:0007669"/>
    <property type="project" value="UniProtKB-KW"/>
</dbReference>